<evidence type="ECO:0000256" key="1">
    <source>
        <dbReference type="SAM" id="SignalP"/>
    </source>
</evidence>
<name>A0ABR0A4M1_9CRUS</name>
<keyword evidence="3" id="KW-1185">Reference proteome</keyword>
<feature type="signal peptide" evidence="1">
    <location>
        <begin position="1"/>
        <end position="21"/>
    </location>
</feature>
<dbReference type="EMBL" id="JAOYFB010000036">
    <property type="protein sequence ID" value="KAK4020089.1"/>
    <property type="molecule type" value="Genomic_DNA"/>
</dbReference>
<feature type="chain" id="PRO_5045908345" evidence="1">
    <location>
        <begin position="22"/>
        <end position="99"/>
    </location>
</feature>
<reference evidence="2 3" key="1">
    <citation type="journal article" date="2023" name="Nucleic Acids Res.">
        <title>The hologenome of Daphnia magna reveals possible DNA methylation and microbiome-mediated evolution of the host genome.</title>
        <authorList>
            <person name="Chaturvedi A."/>
            <person name="Li X."/>
            <person name="Dhandapani V."/>
            <person name="Marshall H."/>
            <person name="Kissane S."/>
            <person name="Cuenca-Cambronero M."/>
            <person name="Asole G."/>
            <person name="Calvet F."/>
            <person name="Ruiz-Romero M."/>
            <person name="Marangio P."/>
            <person name="Guigo R."/>
            <person name="Rago D."/>
            <person name="Mirbahai L."/>
            <person name="Eastwood N."/>
            <person name="Colbourne J.K."/>
            <person name="Zhou J."/>
            <person name="Mallon E."/>
            <person name="Orsini L."/>
        </authorList>
    </citation>
    <scope>NUCLEOTIDE SEQUENCE [LARGE SCALE GENOMIC DNA]</scope>
    <source>
        <strain evidence="2">LRV0_1</strain>
    </source>
</reference>
<proteinExistence type="predicted"/>
<sequence length="99" mass="11121">MDRKTIISFLVIALMAVMSSARPSVYGYGKDYAGAEYGGYGFIDYQVPRYGSGYNKYIYGNYEGHAGNYDYSKILNSYHGGNKGYLQTPYGYGETYGKY</sequence>
<accession>A0ABR0A4M1</accession>
<comment type="caution">
    <text evidence="2">The sequence shown here is derived from an EMBL/GenBank/DDBJ whole genome shotgun (WGS) entry which is preliminary data.</text>
</comment>
<gene>
    <name evidence="2" type="ORF">OUZ56_002085</name>
</gene>
<keyword evidence="1" id="KW-0732">Signal</keyword>
<organism evidence="2 3">
    <name type="scientific">Daphnia magna</name>
    <dbReference type="NCBI Taxonomy" id="35525"/>
    <lineage>
        <taxon>Eukaryota</taxon>
        <taxon>Metazoa</taxon>
        <taxon>Ecdysozoa</taxon>
        <taxon>Arthropoda</taxon>
        <taxon>Crustacea</taxon>
        <taxon>Branchiopoda</taxon>
        <taxon>Diplostraca</taxon>
        <taxon>Cladocera</taxon>
        <taxon>Anomopoda</taxon>
        <taxon>Daphniidae</taxon>
        <taxon>Daphnia</taxon>
    </lineage>
</organism>
<dbReference type="Proteomes" id="UP001234178">
    <property type="component" value="Unassembled WGS sequence"/>
</dbReference>
<evidence type="ECO:0000313" key="2">
    <source>
        <dbReference type="EMBL" id="KAK4020089.1"/>
    </source>
</evidence>
<protein>
    <submittedName>
        <fullName evidence="2">Uncharacterized protein</fullName>
    </submittedName>
</protein>
<evidence type="ECO:0000313" key="3">
    <source>
        <dbReference type="Proteomes" id="UP001234178"/>
    </source>
</evidence>